<evidence type="ECO:0000256" key="2">
    <source>
        <dbReference type="ARBA" id="ARBA00015075"/>
    </source>
</evidence>
<evidence type="ECO:0000256" key="6">
    <source>
        <dbReference type="ARBA" id="ARBA00029628"/>
    </source>
</evidence>
<comment type="similarity">
    <text evidence="1">Belongs to the CcdB toxin family.</text>
</comment>
<proteinExistence type="inferred from homology"/>
<dbReference type="Gene3D" id="2.30.30.110">
    <property type="match status" value="1"/>
</dbReference>
<dbReference type="EMBL" id="JBHRYR010000002">
    <property type="protein sequence ID" value="MFC3852316.1"/>
    <property type="molecule type" value="Genomic_DNA"/>
</dbReference>
<evidence type="ECO:0000256" key="1">
    <source>
        <dbReference type="ARBA" id="ARBA00005230"/>
    </source>
</evidence>
<evidence type="ECO:0000256" key="5">
    <source>
        <dbReference type="ARBA" id="ARBA00023163"/>
    </source>
</evidence>
<evidence type="ECO:0000256" key="7">
    <source>
        <dbReference type="ARBA" id="ARBA00033135"/>
    </source>
</evidence>
<keyword evidence="3" id="KW-0678">Repressor</keyword>
<evidence type="ECO:0000256" key="4">
    <source>
        <dbReference type="ARBA" id="ARBA00023015"/>
    </source>
</evidence>
<dbReference type="SUPFAM" id="SSF50118">
    <property type="entry name" value="Cell growth inhibitor/plasmid maintenance toxic component"/>
    <property type="match status" value="1"/>
</dbReference>
<gene>
    <name evidence="8" type="ORF">ACFOOG_05645</name>
</gene>
<name>A0ABV7ZYA3_9GAMM</name>
<protein>
    <recommendedName>
        <fullName evidence="2">Toxin CcdB</fullName>
    </recommendedName>
    <alternativeName>
        <fullName evidence="7">Cytotoxic protein CcdB</fullName>
    </alternativeName>
    <alternativeName>
        <fullName evidence="6">Protein LetD</fullName>
    </alternativeName>
</protein>
<dbReference type="InterPro" id="IPR002712">
    <property type="entry name" value="CcdB"/>
</dbReference>
<evidence type="ECO:0000256" key="3">
    <source>
        <dbReference type="ARBA" id="ARBA00022491"/>
    </source>
</evidence>
<sequence length="105" mass="11731">MGQFALYLNNDNGSKKTYPYFVDVQNNLLSDLNSRLVIPLTPAKKVNEKVAKKLCPTVCIDGEAFILVTNQMTTVPISILTSEIDSLEHYRQQIIDAIDMLITGI</sequence>
<dbReference type="InterPro" id="IPR011067">
    <property type="entry name" value="Plasmid_toxin/cell-grow_inhib"/>
</dbReference>
<keyword evidence="9" id="KW-1185">Reference proteome</keyword>
<comment type="caution">
    <text evidence="8">The sequence shown here is derived from an EMBL/GenBank/DDBJ whole genome shotgun (WGS) entry which is preliminary data.</text>
</comment>
<organism evidence="8 9">
    <name type="scientific">Saccharospirillum mangrovi</name>
    <dbReference type="NCBI Taxonomy" id="2161747"/>
    <lineage>
        <taxon>Bacteria</taxon>
        <taxon>Pseudomonadati</taxon>
        <taxon>Pseudomonadota</taxon>
        <taxon>Gammaproteobacteria</taxon>
        <taxon>Oceanospirillales</taxon>
        <taxon>Saccharospirillaceae</taxon>
        <taxon>Saccharospirillum</taxon>
    </lineage>
</organism>
<keyword evidence="4" id="KW-0805">Transcription regulation</keyword>
<dbReference type="Pfam" id="PF01845">
    <property type="entry name" value="CcdB"/>
    <property type="match status" value="1"/>
</dbReference>
<dbReference type="Proteomes" id="UP001595617">
    <property type="component" value="Unassembled WGS sequence"/>
</dbReference>
<evidence type="ECO:0000313" key="8">
    <source>
        <dbReference type="EMBL" id="MFC3852316.1"/>
    </source>
</evidence>
<dbReference type="RefSeq" id="WP_380694331.1">
    <property type="nucleotide sequence ID" value="NZ_JBHRYR010000002.1"/>
</dbReference>
<reference evidence="9" key="1">
    <citation type="journal article" date="2019" name="Int. J. Syst. Evol. Microbiol.">
        <title>The Global Catalogue of Microorganisms (GCM) 10K type strain sequencing project: providing services to taxonomists for standard genome sequencing and annotation.</title>
        <authorList>
            <consortium name="The Broad Institute Genomics Platform"/>
            <consortium name="The Broad Institute Genome Sequencing Center for Infectious Disease"/>
            <person name="Wu L."/>
            <person name="Ma J."/>
        </authorList>
    </citation>
    <scope>NUCLEOTIDE SEQUENCE [LARGE SCALE GENOMIC DNA]</scope>
    <source>
        <strain evidence="9">IBRC 10765</strain>
    </source>
</reference>
<evidence type="ECO:0000313" key="9">
    <source>
        <dbReference type="Proteomes" id="UP001595617"/>
    </source>
</evidence>
<accession>A0ABV7ZYA3</accession>
<keyword evidence="5" id="KW-0804">Transcription</keyword>